<evidence type="ECO:0000259" key="7">
    <source>
        <dbReference type="Pfam" id="PF00482"/>
    </source>
</evidence>
<dbReference type="OrthoDB" id="597333at2"/>
<proteinExistence type="predicted"/>
<comment type="subcellular location">
    <subcellularLocation>
        <location evidence="1">Cell membrane</location>
        <topology evidence="1">Multi-pass membrane protein</topology>
    </subcellularLocation>
</comment>
<dbReference type="PANTHER" id="PTHR35007:SF1">
    <property type="entry name" value="PILUS ASSEMBLY PROTEIN"/>
    <property type="match status" value="1"/>
</dbReference>
<name>A0A5S9QPT6_9GAMM</name>
<gene>
    <name evidence="8" type="ORF">IHBHHGIJ_01446</name>
    <name evidence="9" type="ORF">KFEGEMFD_03186</name>
    <name evidence="10" type="ORF">KFEGEMFD_03745</name>
</gene>
<dbReference type="Pfam" id="PF00482">
    <property type="entry name" value="T2SSF"/>
    <property type="match status" value="1"/>
</dbReference>
<evidence type="ECO:0000313" key="11">
    <source>
        <dbReference type="Proteomes" id="UP000435877"/>
    </source>
</evidence>
<dbReference type="EMBL" id="CACSIM010000005">
    <property type="protein sequence ID" value="CAA0115812.1"/>
    <property type="molecule type" value="Genomic_DNA"/>
</dbReference>
<feature type="domain" description="Type II secretion system protein GspF" evidence="7">
    <location>
        <begin position="118"/>
        <end position="242"/>
    </location>
</feature>
<evidence type="ECO:0000313" key="10">
    <source>
        <dbReference type="EMBL" id="CAA0120314.1"/>
    </source>
</evidence>
<organism evidence="10 12">
    <name type="scientific">Zhongshania aliphaticivorans</name>
    <dbReference type="NCBI Taxonomy" id="1470434"/>
    <lineage>
        <taxon>Bacteria</taxon>
        <taxon>Pseudomonadati</taxon>
        <taxon>Pseudomonadota</taxon>
        <taxon>Gammaproteobacteria</taxon>
        <taxon>Cellvibrionales</taxon>
        <taxon>Spongiibacteraceae</taxon>
        <taxon>Zhongshania</taxon>
    </lineage>
</organism>
<dbReference type="RefSeq" id="WP_159268064.1">
    <property type="nucleotide sequence ID" value="NZ_CACSIK010000001.1"/>
</dbReference>
<keyword evidence="5 6" id="KW-0472">Membrane</keyword>
<feature type="transmembrane region" description="Helical" evidence="6">
    <location>
        <begin position="225"/>
        <end position="244"/>
    </location>
</feature>
<evidence type="ECO:0000313" key="9">
    <source>
        <dbReference type="EMBL" id="CAA0115812.1"/>
    </source>
</evidence>
<accession>A0A5S9QPT6</accession>
<dbReference type="EMBL" id="CACSIM010000007">
    <property type="protein sequence ID" value="CAA0120314.1"/>
    <property type="molecule type" value="Genomic_DNA"/>
</dbReference>
<feature type="transmembrane region" description="Helical" evidence="6">
    <location>
        <begin position="264"/>
        <end position="282"/>
    </location>
</feature>
<evidence type="ECO:0000256" key="5">
    <source>
        <dbReference type="ARBA" id="ARBA00023136"/>
    </source>
</evidence>
<dbReference type="GO" id="GO:0005886">
    <property type="term" value="C:plasma membrane"/>
    <property type="evidence" value="ECO:0007669"/>
    <property type="project" value="UniProtKB-SubCell"/>
</dbReference>
<keyword evidence="2" id="KW-1003">Cell membrane</keyword>
<sequence length="287" mass="31386">MLWIALALLLVGLTFVVLMIINSETEEPTPEDEIIPETGPKLPAAIENYLGRNGVELPPAIVYAGIAITAIGVALSLLILPLKIGVLAAVGCIFIAFSMVKIIGAQRRAKMLNQLPSFVNQVTRRLSAGISVENAFADSVETLERPLGTVMRRVVRRVHYGYDLHQAFEREARVNKLNEFDVLATALRINEQYGGSIRSILDDIVDILRMQDSGKRELSAMTGETRVTAAILAALPPGIAAYTFYNNPRFLTDMWNSTGGQQTLIAALIMQILGVVVLWRMIKSIGA</sequence>
<feature type="transmembrane region" description="Helical" evidence="6">
    <location>
        <begin position="60"/>
        <end position="80"/>
    </location>
</feature>
<dbReference type="EMBL" id="CACSIK010000001">
    <property type="protein sequence ID" value="CAA0088030.1"/>
    <property type="molecule type" value="Genomic_DNA"/>
</dbReference>
<evidence type="ECO:0000313" key="12">
    <source>
        <dbReference type="Proteomes" id="UP000439591"/>
    </source>
</evidence>
<evidence type="ECO:0000256" key="4">
    <source>
        <dbReference type="ARBA" id="ARBA00022989"/>
    </source>
</evidence>
<protein>
    <recommendedName>
        <fullName evidence="7">Type II secretion system protein GspF domain-containing protein</fullName>
    </recommendedName>
</protein>
<dbReference type="Gene3D" id="1.20.81.30">
    <property type="entry name" value="Type II secretion system (T2SS), domain F"/>
    <property type="match status" value="1"/>
</dbReference>
<evidence type="ECO:0000256" key="6">
    <source>
        <dbReference type="SAM" id="Phobius"/>
    </source>
</evidence>
<reference evidence="11 12" key="1">
    <citation type="submission" date="2019-11" db="EMBL/GenBank/DDBJ databases">
        <authorList>
            <person name="Holert J."/>
        </authorList>
    </citation>
    <scope>NUCLEOTIDE SEQUENCE [LARGE SCALE GENOMIC DNA]</scope>
    <source>
        <strain evidence="10">BC3_2A</strain>
        <strain evidence="8">SB11_1A</strain>
    </source>
</reference>
<keyword evidence="4 6" id="KW-1133">Transmembrane helix</keyword>
<dbReference type="Proteomes" id="UP000439591">
    <property type="component" value="Unassembled WGS sequence"/>
</dbReference>
<keyword evidence="11" id="KW-1185">Reference proteome</keyword>
<evidence type="ECO:0000313" key="8">
    <source>
        <dbReference type="EMBL" id="CAA0088030.1"/>
    </source>
</evidence>
<dbReference type="PANTHER" id="PTHR35007">
    <property type="entry name" value="INTEGRAL MEMBRANE PROTEIN-RELATED"/>
    <property type="match status" value="1"/>
</dbReference>
<evidence type="ECO:0000256" key="3">
    <source>
        <dbReference type="ARBA" id="ARBA00022692"/>
    </source>
</evidence>
<dbReference type="AlphaFoldDB" id="A0A5S9QPT6"/>
<feature type="transmembrane region" description="Helical" evidence="6">
    <location>
        <begin position="86"/>
        <end position="104"/>
    </location>
</feature>
<dbReference type="InterPro" id="IPR018076">
    <property type="entry name" value="T2SS_GspF_dom"/>
</dbReference>
<evidence type="ECO:0000256" key="2">
    <source>
        <dbReference type="ARBA" id="ARBA00022475"/>
    </source>
</evidence>
<evidence type="ECO:0000256" key="1">
    <source>
        <dbReference type="ARBA" id="ARBA00004651"/>
    </source>
</evidence>
<feature type="transmembrane region" description="Helical" evidence="6">
    <location>
        <begin position="6"/>
        <end position="23"/>
    </location>
</feature>
<keyword evidence="3 6" id="KW-0812">Transmembrane</keyword>
<dbReference type="Proteomes" id="UP000435877">
    <property type="component" value="Unassembled WGS sequence"/>
</dbReference>
<dbReference type="InterPro" id="IPR042094">
    <property type="entry name" value="T2SS_GspF_sf"/>
</dbReference>